<organism evidence="1 2">
    <name type="scientific">Lojkania enalia</name>
    <dbReference type="NCBI Taxonomy" id="147567"/>
    <lineage>
        <taxon>Eukaryota</taxon>
        <taxon>Fungi</taxon>
        <taxon>Dikarya</taxon>
        <taxon>Ascomycota</taxon>
        <taxon>Pezizomycotina</taxon>
        <taxon>Dothideomycetes</taxon>
        <taxon>Pleosporomycetidae</taxon>
        <taxon>Pleosporales</taxon>
        <taxon>Pleosporales incertae sedis</taxon>
        <taxon>Lojkania</taxon>
    </lineage>
</organism>
<keyword evidence="2" id="KW-1185">Reference proteome</keyword>
<evidence type="ECO:0000313" key="1">
    <source>
        <dbReference type="EMBL" id="KAF2263124.1"/>
    </source>
</evidence>
<protein>
    <recommendedName>
        <fullName evidence="3">NB-ARC domain-containing protein</fullName>
    </recommendedName>
</protein>
<dbReference type="EMBL" id="ML986631">
    <property type="protein sequence ID" value="KAF2263124.1"/>
    <property type="molecule type" value="Genomic_DNA"/>
</dbReference>
<dbReference type="OrthoDB" id="20872at2759"/>
<dbReference type="SUPFAM" id="SSF48452">
    <property type="entry name" value="TPR-like"/>
    <property type="match status" value="1"/>
</dbReference>
<dbReference type="Proteomes" id="UP000800093">
    <property type="component" value="Unassembled WGS sequence"/>
</dbReference>
<dbReference type="InterPro" id="IPR053137">
    <property type="entry name" value="NLR-like"/>
</dbReference>
<dbReference type="AlphaFoldDB" id="A0A9P4K581"/>
<dbReference type="Pfam" id="PF13374">
    <property type="entry name" value="TPR_10"/>
    <property type="match status" value="3"/>
</dbReference>
<evidence type="ECO:0000313" key="2">
    <source>
        <dbReference type="Proteomes" id="UP000800093"/>
    </source>
</evidence>
<dbReference type="InterPro" id="IPR027417">
    <property type="entry name" value="P-loop_NTPase"/>
</dbReference>
<dbReference type="Gene3D" id="1.25.40.10">
    <property type="entry name" value="Tetratricopeptide repeat domain"/>
    <property type="match status" value="1"/>
</dbReference>
<sequence length="604" mass="68528">MAISISYDDANSGFQAGLINGPVSTEFHLPPERLETLPNPSIFIPFSRDRDFVARGTILDQVDQKCSIPGSRTALVGLGGVGKSQLAIEYAYRARECSPETWVFWVYASNAARFEQSCRGVADAAKIAGRRDPKADIFKLVHDWLLDQRRTKWVIILDNVDDAGFLLEARSTSRALKLVEWRDLIVVEPMNKEDALALLEKKLGIPDDKDSATELTTALEFMPLAIVQAAAYITQRIPRCSVLQYLEEFRDNDSKKSIGLLSHKGGGLRRDREAKNSIIVCLQRSFNCIQQTRPSAANLLSLISLFDRQGISDDLLRTRDARVGFKQLVPSEVRKISAHRNYEEANFFQDLATRERLERNGRLEKWQRQYIKNLYREFPREDYKNWTKCQELLPHVKAALTLKLKEKRAFDVWISLLSNAAWYANLSKRSEEAESLWVQVMEARKSKLGVDHPDTLTSMGNLASTYRNQGRWDEAELLEVQVMETRKSKLGVDHPDTLTSINNLALTFKGRGEEEKAIKIIEKCVGKRKHILGRDHPYTKDPEDTLNSWRMEGLFLGTLNEEREGPRGCVCVQEVRLAVGSAQQDSGNAMAEFVGDMNLYISEA</sequence>
<dbReference type="Gene3D" id="3.40.50.300">
    <property type="entry name" value="P-loop containing nucleotide triphosphate hydrolases"/>
    <property type="match status" value="1"/>
</dbReference>
<dbReference type="PANTHER" id="PTHR46082">
    <property type="entry name" value="ATP/GTP-BINDING PROTEIN-RELATED"/>
    <property type="match status" value="1"/>
</dbReference>
<reference evidence="2" key="1">
    <citation type="journal article" date="2020" name="Stud. Mycol.">
        <title>101 Dothideomycetes genomes: A test case for predicting lifestyles and emergence of pathogens.</title>
        <authorList>
            <person name="Haridas S."/>
            <person name="Albert R."/>
            <person name="Binder M."/>
            <person name="Bloem J."/>
            <person name="LaButti K."/>
            <person name="Salamov A."/>
            <person name="Andreopoulos B."/>
            <person name="Baker S."/>
            <person name="Barry K."/>
            <person name="Bills G."/>
            <person name="Bluhm B."/>
            <person name="Cannon C."/>
            <person name="Castanera R."/>
            <person name="Culley D."/>
            <person name="Daum C."/>
            <person name="Ezra D."/>
            <person name="Gonzalez J."/>
            <person name="Henrissat B."/>
            <person name="Kuo A."/>
            <person name="Liang C."/>
            <person name="Lipzen A."/>
            <person name="Lutzoni F."/>
            <person name="Magnuson J."/>
            <person name="Mondo S."/>
            <person name="Nolan M."/>
            <person name="Ohm R."/>
            <person name="Pangilinan J."/>
            <person name="Park H.-J."/>
            <person name="Ramirez L."/>
            <person name="Alfaro M."/>
            <person name="Sun H."/>
            <person name="Tritt A."/>
            <person name="Yoshinaga Y."/>
            <person name="Zwiers L.-H."/>
            <person name="Turgeon B."/>
            <person name="Goodwin S."/>
            <person name="Spatafora J."/>
            <person name="Crous P."/>
            <person name="Grigoriev I."/>
        </authorList>
    </citation>
    <scope>NUCLEOTIDE SEQUENCE [LARGE SCALE GENOMIC DNA]</scope>
    <source>
        <strain evidence="2">CBS 304.66</strain>
    </source>
</reference>
<gene>
    <name evidence="1" type="ORF">CC78DRAFT_560967</name>
</gene>
<dbReference type="PANTHER" id="PTHR46082:SF11">
    <property type="entry name" value="AAA+ ATPASE DOMAIN-CONTAINING PROTEIN-RELATED"/>
    <property type="match status" value="1"/>
</dbReference>
<proteinExistence type="predicted"/>
<name>A0A9P4K581_9PLEO</name>
<dbReference type="InterPro" id="IPR011990">
    <property type="entry name" value="TPR-like_helical_dom_sf"/>
</dbReference>
<dbReference type="SUPFAM" id="SSF52540">
    <property type="entry name" value="P-loop containing nucleoside triphosphate hydrolases"/>
    <property type="match status" value="1"/>
</dbReference>
<accession>A0A9P4K581</accession>
<evidence type="ECO:0008006" key="3">
    <source>
        <dbReference type="Google" id="ProtNLM"/>
    </source>
</evidence>
<comment type="caution">
    <text evidence="1">The sequence shown here is derived from an EMBL/GenBank/DDBJ whole genome shotgun (WGS) entry which is preliminary data.</text>
</comment>